<sequence>MENSTGDDRLYRVWSFWYLIPDRSLNRNASWREFLHEMGEISKIDQLWATLNSVEQPSKLPKGCRYYIFKRGVAPLWEDSKNLHGYEISIEHPILKAKRQKISDRFIDVVLSVLGETFSHSESINGLEFTVRAGTYKIAIWTKAIPDEEREVIANELLKIVNWKSQVKIETITVSTS</sequence>
<keyword evidence="8" id="KW-1185">Reference proteome</keyword>
<name>A0A1J4JUN4_9EUKA</name>
<evidence type="ECO:0000256" key="3">
    <source>
        <dbReference type="ARBA" id="ARBA00022845"/>
    </source>
</evidence>
<proteinExistence type="inferred from homology"/>
<evidence type="ECO:0000313" key="7">
    <source>
        <dbReference type="EMBL" id="OHT01230.1"/>
    </source>
</evidence>
<evidence type="ECO:0000256" key="6">
    <source>
        <dbReference type="RuleBase" id="RU004374"/>
    </source>
</evidence>
<keyword evidence="4 6" id="KW-0694">RNA-binding</keyword>
<keyword evidence="2 6" id="KW-0396">Initiation factor</keyword>
<dbReference type="EMBL" id="MLAK01000922">
    <property type="protein sequence ID" value="OHT01230.1"/>
    <property type="molecule type" value="Genomic_DNA"/>
</dbReference>
<dbReference type="GO" id="GO:0003743">
    <property type="term" value="F:translation initiation factor activity"/>
    <property type="evidence" value="ECO:0007669"/>
    <property type="project" value="UniProtKB-KW"/>
</dbReference>
<keyword evidence="3" id="KW-0810">Translation regulation</keyword>
<evidence type="ECO:0000256" key="2">
    <source>
        <dbReference type="ARBA" id="ARBA00022540"/>
    </source>
</evidence>
<dbReference type="InterPro" id="IPR001040">
    <property type="entry name" value="TIF_eIF_4E"/>
</dbReference>
<dbReference type="PANTHER" id="PTHR11960:SF8">
    <property type="entry name" value="EUKARYOTIC TRANSLATION INITIATION FACTOR 4E1-RELATED"/>
    <property type="match status" value="1"/>
</dbReference>
<dbReference type="AlphaFoldDB" id="A0A1J4JUN4"/>
<dbReference type="GO" id="GO:0016281">
    <property type="term" value="C:eukaryotic translation initiation factor 4F complex"/>
    <property type="evidence" value="ECO:0007669"/>
    <property type="project" value="TreeGrafter"/>
</dbReference>
<dbReference type="SUPFAM" id="SSF55418">
    <property type="entry name" value="eIF4e-like"/>
    <property type="match status" value="1"/>
</dbReference>
<dbReference type="PANTHER" id="PTHR11960">
    <property type="entry name" value="EUKARYOTIC TRANSLATION INITIATION FACTOR 4E RELATED"/>
    <property type="match status" value="1"/>
</dbReference>
<organism evidence="7 8">
    <name type="scientific">Tritrichomonas foetus</name>
    <dbReference type="NCBI Taxonomy" id="1144522"/>
    <lineage>
        <taxon>Eukaryota</taxon>
        <taxon>Metamonada</taxon>
        <taxon>Parabasalia</taxon>
        <taxon>Tritrichomonadida</taxon>
        <taxon>Tritrichomonadidae</taxon>
        <taxon>Tritrichomonas</taxon>
    </lineage>
</organism>
<dbReference type="GO" id="GO:0000340">
    <property type="term" value="F:RNA 7-methylguanosine cap binding"/>
    <property type="evidence" value="ECO:0007669"/>
    <property type="project" value="TreeGrafter"/>
</dbReference>
<comment type="similarity">
    <text evidence="1 6">Belongs to the eukaryotic initiation factor 4E family.</text>
</comment>
<evidence type="ECO:0000313" key="8">
    <source>
        <dbReference type="Proteomes" id="UP000179807"/>
    </source>
</evidence>
<dbReference type="InterPro" id="IPR023398">
    <property type="entry name" value="TIF_eIF4e-like"/>
</dbReference>
<evidence type="ECO:0000256" key="5">
    <source>
        <dbReference type="ARBA" id="ARBA00022917"/>
    </source>
</evidence>
<keyword evidence="5 6" id="KW-0648">Protein biosynthesis</keyword>
<comment type="caution">
    <text evidence="7">The sequence shown here is derived from an EMBL/GenBank/DDBJ whole genome shotgun (WGS) entry which is preliminary data.</text>
</comment>
<dbReference type="RefSeq" id="XP_068354366.1">
    <property type="nucleotide sequence ID" value="XM_068508266.1"/>
</dbReference>
<dbReference type="Proteomes" id="UP000179807">
    <property type="component" value="Unassembled WGS sequence"/>
</dbReference>
<gene>
    <name evidence="7" type="ORF">TRFO_32017</name>
</gene>
<reference evidence="7" key="1">
    <citation type="submission" date="2016-10" db="EMBL/GenBank/DDBJ databases">
        <authorList>
            <person name="Benchimol M."/>
            <person name="Almeida L.G."/>
            <person name="Vasconcelos A.T."/>
            <person name="Perreira-Neves A."/>
            <person name="Rosa I.A."/>
            <person name="Tasca T."/>
            <person name="Bogo M.R."/>
            <person name="de Souza W."/>
        </authorList>
    </citation>
    <scope>NUCLEOTIDE SEQUENCE [LARGE SCALE GENOMIC DNA]</scope>
    <source>
        <strain evidence="7">K</strain>
    </source>
</reference>
<dbReference type="Gene3D" id="3.30.760.10">
    <property type="entry name" value="RNA Cap, Translation Initiation Factor Eif4e"/>
    <property type="match status" value="1"/>
</dbReference>
<protein>
    <submittedName>
        <fullName evidence="7">Eukaryotic initiation factor 4E family protein</fullName>
    </submittedName>
</protein>
<evidence type="ECO:0000256" key="1">
    <source>
        <dbReference type="ARBA" id="ARBA00009860"/>
    </source>
</evidence>
<dbReference type="VEuPathDB" id="TrichDB:TRFO_32017"/>
<dbReference type="Pfam" id="PF01652">
    <property type="entry name" value="IF4E"/>
    <property type="match status" value="1"/>
</dbReference>
<evidence type="ECO:0000256" key="4">
    <source>
        <dbReference type="ARBA" id="ARBA00022884"/>
    </source>
</evidence>
<dbReference type="GeneID" id="94842970"/>
<dbReference type="GO" id="GO:0006417">
    <property type="term" value="P:regulation of translation"/>
    <property type="evidence" value="ECO:0007669"/>
    <property type="project" value="UniProtKB-KW"/>
</dbReference>
<dbReference type="OrthoDB" id="590761at2759"/>
<accession>A0A1J4JUN4</accession>